<evidence type="ECO:0000313" key="2">
    <source>
        <dbReference type="Proteomes" id="UP001234178"/>
    </source>
</evidence>
<keyword evidence="2" id="KW-1185">Reference proteome</keyword>
<evidence type="ECO:0000313" key="1">
    <source>
        <dbReference type="EMBL" id="KAK4045055.1"/>
    </source>
</evidence>
<name>A0ABR0B8Z4_9CRUS</name>
<protein>
    <submittedName>
        <fullName evidence="1">Uncharacterized protein</fullName>
    </submittedName>
</protein>
<dbReference type="EMBL" id="JAOYFB010000041">
    <property type="protein sequence ID" value="KAK4045055.1"/>
    <property type="molecule type" value="Genomic_DNA"/>
</dbReference>
<sequence length="85" mass="8788">MAAIPGTSELKSTRLWMLAATRAPKAPAGRESPLGEELGGEVFGMGENVVVAGPEKADECRLKGAPADAYPALGPSIGKRLLREA</sequence>
<reference evidence="1 2" key="1">
    <citation type="journal article" date="2023" name="Nucleic Acids Res.">
        <title>The hologenome of Daphnia magna reveals possible DNA methylation and microbiome-mediated evolution of the host genome.</title>
        <authorList>
            <person name="Chaturvedi A."/>
            <person name="Li X."/>
            <person name="Dhandapani V."/>
            <person name="Marshall H."/>
            <person name="Kissane S."/>
            <person name="Cuenca-Cambronero M."/>
            <person name="Asole G."/>
            <person name="Calvet F."/>
            <person name="Ruiz-Romero M."/>
            <person name="Marangio P."/>
            <person name="Guigo R."/>
            <person name="Rago D."/>
            <person name="Mirbahai L."/>
            <person name="Eastwood N."/>
            <person name="Colbourne J.K."/>
            <person name="Zhou J."/>
            <person name="Mallon E."/>
            <person name="Orsini L."/>
        </authorList>
    </citation>
    <scope>NUCLEOTIDE SEQUENCE [LARGE SCALE GENOMIC DNA]</scope>
    <source>
        <strain evidence="1">LRV0_1</strain>
    </source>
</reference>
<dbReference type="Proteomes" id="UP001234178">
    <property type="component" value="Unassembled WGS sequence"/>
</dbReference>
<accession>A0ABR0B8Z4</accession>
<comment type="caution">
    <text evidence="1">The sequence shown here is derived from an EMBL/GenBank/DDBJ whole genome shotgun (WGS) entry which is preliminary data.</text>
</comment>
<gene>
    <name evidence="1" type="ORF">OUZ56_032463</name>
</gene>
<proteinExistence type="predicted"/>
<organism evidence="1 2">
    <name type="scientific">Daphnia magna</name>
    <dbReference type="NCBI Taxonomy" id="35525"/>
    <lineage>
        <taxon>Eukaryota</taxon>
        <taxon>Metazoa</taxon>
        <taxon>Ecdysozoa</taxon>
        <taxon>Arthropoda</taxon>
        <taxon>Crustacea</taxon>
        <taxon>Branchiopoda</taxon>
        <taxon>Diplostraca</taxon>
        <taxon>Cladocera</taxon>
        <taxon>Anomopoda</taxon>
        <taxon>Daphniidae</taxon>
        <taxon>Daphnia</taxon>
    </lineage>
</organism>